<keyword evidence="3" id="KW-0347">Helicase</keyword>
<evidence type="ECO:0000313" key="3">
    <source>
        <dbReference type="EMBL" id="KRL99048.1"/>
    </source>
</evidence>
<dbReference type="GO" id="GO:0016787">
    <property type="term" value="F:hydrolase activity"/>
    <property type="evidence" value="ECO:0007669"/>
    <property type="project" value="InterPro"/>
</dbReference>
<dbReference type="Gene3D" id="3.30.870.10">
    <property type="entry name" value="Endonuclease Chain A"/>
    <property type="match status" value="1"/>
</dbReference>
<sequence length="967" mass="110598">MTNDITSELLSSVVSGFIDRKTEHATEEFSPRLLLNQKDDTVWDHLRSELQACSQFIFAVAFITPDMLVPLKVVLADLAKRGIKGKILTSVYLSFNRPEVFAELLKIPNVTVRISTQQGFHVKGYLFEHQGSYDSLIIGSSNLTRTALLANYEWNLRLTSHQDGELTQQIRQKISEAWQTALPLTSEWLADYTLNYQAPLPAAGQAGRFLQTERAAETIIPNRMQQEALAELQQLRNAGGKKGLVISATGTGKTYLGAFDVQQFRPRRMLFIVHREQILKRAMQSFYKVLGGKKNEYGILSGNHFESNAKYLFATIQTLSKQAVLAQFSRTEFDYLLLDEAHRAGAQSYRRVLKYFQPLFCMGMTATPERTDDFSIYELFDYNLAYENRLQDALEENLLCPFHYVGIQDYEYQGKVIDEQTPLRRLASNERIDYVLQQLDYYGYSGQAVHGLIFCSRKDEAKEVARLLSAKGHPATALSGTDTIAQRQAAVNHLEQGALEYLVTVDIFNEGIDIPCINQVVMMRSTQSSIVFIQQLGRGLRKAPGKEFVTVIDFIGNYKNNYLIPLALTGDKTRSKDNAREELELQPTIGLSTINFTEVARARIYETIQAVKLDALAFLRKDYRQLKEKLGRIPLLFDFQKFGGTDAAVFADNHLLANYYHFLLKMKEDVVLSKFEDQVLSFVTKELLNGMRQHELLLLKVLLEHENVSLAEFKHLLKEHHCYCDQATLRSVLQILDLSFFKVKAGKRLKADNYGGKPIVSLNAAGYHLNSTIRASLRQHGLFARLYKDVLQTGLLKARKYQSEQPFTLLQKYTRKDVCRLLNWEKDVSAPLYGYRVGKTACPLFVTYTAEESAQKRSANYENEFINTSLIRWYTRSPRHLYSDEVQQLLQVDEQGKRVVKLHLFMKKSDAEGKNFFYCGECKIEPGSVKEELMQLPHKKPRAVVSMLLRLQTPLQYRRFLLLTGKK</sequence>
<dbReference type="GO" id="GO:0003677">
    <property type="term" value="F:DNA binding"/>
    <property type="evidence" value="ECO:0007669"/>
    <property type="project" value="InterPro"/>
</dbReference>
<comment type="caution">
    <text evidence="3">The sequence shown here is derived from an EMBL/GenBank/DDBJ whole genome shotgun (WGS) entry which is preliminary data.</text>
</comment>
<dbReference type="InterPro" id="IPR025202">
    <property type="entry name" value="PLD-like_dom"/>
</dbReference>
<dbReference type="Gene3D" id="3.40.50.300">
    <property type="entry name" value="P-loop containing nucleotide triphosphate hydrolases"/>
    <property type="match status" value="2"/>
</dbReference>
<dbReference type="GO" id="GO:0004386">
    <property type="term" value="F:helicase activity"/>
    <property type="evidence" value="ECO:0007669"/>
    <property type="project" value="UniProtKB-KW"/>
</dbReference>
<feature type="domain" description="Helicase C-terminal" evidence="2">
    <location>
        <begin position="438"/>
        <end position="616"/>
    </location>
</feature>
<dbReference type="InterPro" id="IPR021835">
    <property type="entry name" value="DUF3427"/>
</dbReference>
<dbReference type="Pfam" id="PF00271">
    <property type="entry name" value="Helicase_C"/>
    <property type="match status" value="1"/>
</dbReference>
<dbReference type="PATRIC" id="fig|1423801.4.peg.326"/>
<dbReference type="OrthoDB" id="9802848at2"/>
<dbReference type="Proteomes" id="UP000051166">
    <property type="component" value="Unassembled WGS sequence"/>
</dbReference>
<dbReference type="PROSITE" id="PS51192">
    <property type="entry name" value="HELICASE_ATP_BIND_1"/>
    <property type="match status" value="1"/>
</dbReference>
<dbReference type="EMBL" id="AZFQ01000034">
    <property type="protein sequence ID" value="KRL99048.1"/>
    <property type="molecule type" value="Genomic_DNA"/>
</dbReference>
<dbReference type="Pfam" id="PF13091">
    <property type="entry name" value="PLDc_2"/>
    <property type="match status" value="1"/>
</dbReference>
<feature type="domain" description="Helicase ATP-binding" evidence="1">
    <location>
        <begin position="234"/>
        <end position="386"/>
    </location>
</feature>
<dbReference type="GO" id="GO:0005524">
    <property type="term" value="F:ATP binding"/>
    <property type="evidence" value="ECO:0007669"/>
    <property type="project" value="InterPro"/>
</dbReference>
<dbReference type="GO" id="GO:0005829">
    <property type="term" value="C:cytosol"/>
    <property type="evidence" value="ECO:0007669"/>
    <property type="project" value="TreeGrafter"/>
</dbReference>
<gene>
    <name evidence="3" type="ORF">FD50_GL000320</name>
</gene>
<evidence type="ECO:0000259" key="2">
    <source>
        <dbReference type="PROSITE" id="PS51194"/>
    </source>
</evidence>
<name>A0A0R1V6M5_9LACO</name>
<protein>
    <submittedName>
        <fullName evidence="3">DNA RNA helicase</fullName>
    </submittedName>
</protein>
<dbReference type="GeneID" id="98307769"/>
<dbReference type="CDD" id="cd09204">
    <property type="entry name" value="PLDc_N_DEXD_b2"/>
    <property type="match status" value="1"/>
</dbReference>
<accession>A0A0R1V6M5</accession>
<evidence type="ECO:0000313" key="4">
    <source>
        <dbReference type="Proteomes" id="UP000051166"/>
    </source>
</evidence>
<dbReference type="PROSITE" id="PS51194">
    <property type="entry name" value="HELICASE_CTER"/>
    <property type="match status" value="1"/>
</dbReference>
<dbReference type="InterPro" id="IPR006935">
    <property type="entry name" value="Helicase/UvrB_N"/>
</dbReference>
<dbReference type="AlphaFoldDB" id="A0A0R1V6M5"/>
<keyword evidence="4" id="KW-1185">Reference proteome</keyword>
<dbReference type="SUPFAM" id="SSF52540">
    <property type="entry name" value="P-loop containing nucleoside triphosphate hydrolases"/>
    <property type="match status" value="1"/>
</dbReference>
<keyword evidence="3" id="KW-0067">ATP-binding</keyword>
<dbReference type="PANTHER" id="PTHR47396:SF1">
    <property type="entry name" value="ATP-DEPENDENT HELICASE IRC3-RELATED"/>
    <property type="match status" value="1"/>
</dbReference>
<dbReference type="SMART" id="SM00487">
    <property type="entry name" value="DEXDc"/>
    <property type="match status" value="1"/>
</dbReference>
<dbReference type="Pfam" id="PF04851">
    <property type="entry name" value="ResIII"/>
    <property type="match status" value="1"/>
</dbReference>
<dbReference type="RefSeq" id="WP_056960502.1">
    <property type="nucleotide sequence ID" value="NZ_AZFQ01000034.1"/>
</dbReference>
<keyword evidence="3" id="KW-0378">Hydrolase</keyword>
<dbReference type="STRING" id="1423801.FD50_GL000320"/>
<dbReference type="CDD" id="cd18032">
    <property type="entry name" value="DEXHc_RE_I_III_res"/>
    <property type="match status" value="1"/>
</dbReference>
<dbReference type="Pfam" id="PF26350">
    <property type="entry name" value="DUF8090"/>
    <property type="match status" value="1"/>
</dbReference>
<dbReference type="SMART" id="SM00490">
    <property type="entry name" value="HELICc"/>
    <property type="match status" value="1"/>
</dbReference>
<reference evidence="3 4" key="1">
    <citation type="journal article" date="2015" name="Genome Announc.">
        <title>Expanding the biotechnology potential of lactobacilli through comparative genomics of 213 strains and associated genera.</title>
        <authorList>
            <person name="Sun Z."/>
            <person name="Harris H.M."/>
            <person name="McCann A."/>
            <person name="Guo C."/>
            <person name="Argimon S."/>
            <person name="Zhang W."/>
            <person name="Yang X."/>
            <person name="Jeffery I.B."/>
            <person name="Cooney J.C."/>
            <person name="Kagawa T.F."/>
            <person name="Liu W."/>
            <person name="Song Y."/>
            <person name="Salvetti E."/>
            <person name="Wrobel A."/>
            <person name="Rasinkangas P."/>
            <person name="Parkhill J."/>
            <person name="Rea M.C."/>
            <person name="O'Sullivan O."/>
            <person name="Ritari J."/>
            <person name="Douillard F.P."/>
            <person name="Paul Ross R."/>
            <person name="Yang R."/>
            <person name="Briner A.E."/>
            <person name="Felis G.E."/>
            <person name="de Vos W.M."/>
            <person name="Barrangou R."/>
            <person name="Klaenhammer T.R."/>
            <person name="Caufield P.W."/>
            <person name="Cui Y."/>
            <person name="Zhang H."/>
            <person name="O'Toole P.W."/>
        </authorList>
    </citation>
    <scope>NUCLEOTIDE SEQUENCE [LARGE SCALE GENOMIC DNA]</scope>
    <source>
        <strain evidence="3 4">DSM 16230</strain>
    </source>
</reference>
<dbReference type="CDD" id="cd18799">
    <property type="entry name" value="SF2_C_EcoAI-like"/>
    <property type="match status" value="1"/>
</dbReference>
<dbReference type="InterPro" id="IPR050742">
    <property type="entry name" value="Helicase_Restrict-Modif_Enz"/>
</dbReference>
<evidence type="ECO:0000259" key="1">
    <source>
        <dbReference type="PROSITE" id="PS51192"/>
    </source>
</evidence>
<dbReference type="InterPro" id="IPR014001">
    <property type="entry name" value="Helicase_ATP-bd"/>
</dbReference>
<dbReference type="InterPro" id="IPR001650">
    <property type="entry name" value="Helicase_C-like"/>
</dbReference>
<dbReference type="SUPFAM" id="SSF56024">
    <property type="entry name" value="Phospholipase D/nuclease"/>
    <property type="match status" value="1"/>
</dbReference>
<organism evidence="3 4">
    <name type="scientific">Liquorilactobacillus satsumensis DSM 16230 = JCM 12392</name>
    <dbReference type="NCBI Taxonomy" id="1423801"/>
    <lineage>
        <taxon>Bacteria</taxon>
        <taxon>Bacillati</taxon>
        <taxon>Bacillota</taxon>
        <taxon>Bacilli</taxon>
        <taxon>Lactobacillales</taxon>
        <taxon>Lactobacillaceae</taxon>
        <taxon>Liquorilactobacillus</taxon>
    </lineage>
</organism>
<dbReference type="Pfam" id="PF11907">
    <property type="entry name" value="DUF3427"/>
    <property type="match status" value="1"/>
</dbReference>
<keyword evidence="3" id="KW-0547">Nucleotide-binding</keyword>
<proteinExistence type="predicted"/>
<dbReference type="InterPro" id="IPR058403">
    <property type="entry name" value="DUF8090"/>
</dbReference>
<dbReference type="InterPro" id="IPR027417">
    <property type="entry name" value="P-loop_NTPase"/>
</dbReference>
<dbReference type="PANTHER" id="PTHR47396">
    <property type="entry name" value="TYPE I RESTRICTION ENZYME ECOKI R PROTEIN"/>
    <property type="match status" value="1"/>
</dbReference>